<sequence>MMAKNDILLQRPAYRYQKEYSLFNHFGIQSNIIVAATFANTEDGSIVLSKDLIYAALKQTAAKYPELGITHYCLPSETKSGQHRCWTDFRRVINLDEHVKFIDIPAEEEAAGLTATLEKYHGLWFDPTVRPPWQLVVVNEKHMLFVYDHYLTDGRGGTYILESILEALNSPEQGLDNSAKQDIMGLPFIEFTTDIKGFPEIDPIKRAPAPLSLITAILNYLRFYVISLLYRKKDLFFHDVVHEDRQLDYNNPQKEDNLVKTRLHSLRLDASTMRKGLQACRSHQTSFTSLLHTLIKVTLAADFYPNAKFNHSMTIVDIRSFLKPHDREQTVENAASMVSSFDWLSKFRQAGEQIASKENSKFEADLLWELARKHRAHILNDINHRKSCLSAWQSIDLIGEDAEDYISGFIPGLKLVQRNAFSVSNLGAFRPKQSVGEDGSSGDWTITNMEFSAGALQTGFATNLVFNVAGVQDGPTTIHVCHEEGALRDEFVESVLERVKMRMDAII</sequence>
<dbReference type="InterPro" id="IPR010828">
    <property type="entry name" value="Atf2/Sli1-like"/>
</dbReference>
<dbReference type="Proteomes" id="UP000042958">
    <property type="component" value="Unassembled WGS sequence"/>
</dbReference>
<keyword evidence="2" id="KW-1185">Reference proteome</keyword>
<accession>A0A0F7TID3</accession>
<evidence type="ECO:0008006" key="3">
    <source>
        <dbReference type="Google" id="ProtNLM"/>
    </source>
</evidence>
<evidence type="ECO:0000313" key="2">
    <source>
        <dbReference type="Proteomes" id="UP000042958"/>
    </source>
</evidence>
<dbReference type="OrthoDB" id="2150604at2759"/>
<gene>
    <name evidence="1" type="ORF">PMG11_02547</name>
</gene>
<dbReference type="InterPro" id="IPR052058">
    <property type="entry name" value="Alcohol_O-acetyltransferase"/>
</dbReference>
<dbReference type="PANTHER" id="PTHR28037">
    <property type="entry name" value="ALCOHOL O-ACETYLTRANSFERASE 1-RELATED"/>
    <property type="match status" value="1"/>
</dbReference>
<proteinExistence type="predicted"/>
<dbReference type="AlphaFoldDB" id="A0A0F7TID3"/>
<dbReference type="STRING" id="104259.A0A0F7TID3"/>
<dbReference type="GO" id="GO:0008080">
    <property type="term" value="F:N-acetyltransferase activity"/>
    <property type="evidence" value="ECO:0007669"/>
    <property type="project" value="TreeGrafter"/>
</dbReference>
<name>A0A0F7TID3_PENBI</name>
<evidence type="ECO:0000313" key="1">
    <source>
        <dbReference type="EMBL" id="CEJ56339.1"/>
    </source>
</evidence>
<dbReference type="PANTHER" id="PTHR28037:SF1">
    <property type="entry name" value="ALCOHOL O-ACETYLTRANSFERASE 1-RELATED"/>
    <property type="match status" value="1"/>
</dbReference>
<dbReference type="EMBL" id="CDHK01000002">
    <property type="protein sequence ID" value="CEJ56339.1"/>
    <property type="molecule type" value="Genomic_DNA"/>
</dbReference>
<dbReference type="Pfam" id="PF07247">
    <property type="entry name" value="AATase"/>
    <property type="match status" value="1"/>
</dbReference>
<reference evidence="2" key="1">
    <citation type="journal article" date="2015" name="Genome Announc.">
        <title>Draft genome sequence of the fungus Penicillium brasilianum MG11.</title>
        <authorList>
            <person name="Horn F."/>
            <person name="Linde J."/>
            <person name="Mattern D.J."/>
            <person name="Walther G."/>
            <person name="Guthke R."/>
            <person name="Brakhage A.A."/>
            <person name="Valiante V."/>
        </authorList>
    </citation>
    <scope>NUCLEOTIDE SEQUENCE [LARGE SCALE GENOMIC DNA]</scope>
    <source>
        <strain evidence="2">MG11</strain>
    </source>
</reference>
<organism evidence="1 2">
    <name type="scientific">Penicillium brasilianum</name>
    <dbReference type="NCBI Taxonomy" id="104259"/>
    <lineage>
        <taxon>Eukaryota</taxon>
        <taxon>Fungi</taxon>
        <taxon>Dikarya</taxon>
        <taxon>Ascomycota</taxon>
        <taxon>Pezizomycotina</taxon>
        <taxon>Eurotiomycetes</taxon>
        <taxon>Eurotiomycetidae</taxon>
        <taxon>Eurotiales</taxon>
        <taxon>Aspergillaceae</taxon>
        <taxon>Penicillium</taxon>
    </lineage>
</organism>
<protein>
    <recommendedName>
        <fullName evidence="3">Alcohol acetyltransferase</fullName>
    </recommendedName>
</protein>